<dbReference type="HAMAP" id="MF_01627">
    <property type="entry name" value="Pur_nucleosid_phosp"/>
    <property type="match status" value="1"/>
</dbReference>
<dbReference type="InterPro" id="IPR000845">
    <property type="entry name" value="Nucleoside_phosphorylase_d"/>
</dbReference>
<feature type="binding site" description="in other chain" evidence="5">
    <location>
        <begin position="88"/>
        <end position="91"/>
    </location>
    <ligand>
        <name>phosphate</name>
        <dbReference type="ChEBI" id="CHEBI:43474"/>
        <note>ligand shared between dimeric partners</note>
    </ligand>
</feature>
<feature type="binding site" description="in other chain" evidence="5">
    <location>
        <begin position="204"/>
        <end position="205"/>
    </location>
    <ligand>
        <name>a purine D-ribonucleoside</name>
        <dbReference type="ChEBI" id="CHEBI:142355"/>
        <note>ligand shared between dimeric partners</note>
    </ligand>
</feature>
<dbReference type="EMBL" id="CP034879">
    <property type="protein sequence ID" value="QCI20661.1"/>
    <property type="molecule type" value="Genomic_DNA"/>
</dbReference>
<accession>A0A4D6Y3Z4</accession>
<evidence type="ECO:0000313" key="7">
    <source>
        <dbReference type="EMBL" id="QCI20661.1"/>
    </source>
</evidence>
<dbReference type="NCBIfam" id="TIGR00107">
    <property type="entry name" value="deoD"/>
    <property type="match status" value="1"/>
</dbReference>
<evidence type="ECO:0000259" key="6">
    <source>
        <dbReference type="Pfam" id="PF01048"/>
    </source>
</evidence>
<dbReference type="PANTHER" id="PTHR43691">
    <property type="entry name" value="URIDINE PHOSPHORYLASE"/>
    <property type="match status" value="1"/>
</dbReference>
<dbReference type="GO" id="GO:0006152">
    <property type="term" value="P:purine nucleoside catabolic process"/>
    <property type="evidence" value="ECO:0007669"/>
    <property type="project" value="TreeGrafter"/>
</dbReference>
<evidence type="ECO:0000256" key="4">
    <source>
        <dbReference type="ARBA" id="ARBA00048447"/>
    </source>
</evidence>
<keyword evidence="2 5" id="KW-0328">Glycosyltransferase</keyword>
<comment type="catalytic activity">
    <reaction evidence="4">
        <text>uridine + phosphate = alpha-D-ribose 1-phosphate + uracil</text>
        <dbReference type="Rhea" id="RHEA:24388"/>
        <dbReference type="ChEBI" id="CHEBI:16704"/>
        <dbReference type="ChEBI" id="CHEBI:17568"/>
        <dbReference type="ChEBI" id="CHEBI:43474"/>
        <dbReference type="ChEBI" id="CHEBI:57720"/>
        <dbReference type="EC" id="2.4.2.3"/>
    </reaction>
</comment>
<sequence length="237" mass="26565">MSTPHIDSQKNDFSDVVLMPGDPVRAKYIAKNYLSNCVQINSTRLMLAYTGFYKNKKVSVMSHGIGIPSASLYVRELILEYNVKKIVRIGTCGTVSNDIKLRDIVISMGASTDSKVNRIGFNNHDFAAISDYNMLHAAVQIAKKMNIEVYVGNFFTTDSFYNDDKNMLDILKKYNILGIDMETAGIYAVASELRAQALSICTVSDHIEKKEKVSSKDRESSFEDMINIALELIILHK</sequence>
<comment type="catalytic activity">
    <reaction evidence="5">
        <text>a purine 2'-deoxy-D-ribonucleoside + phosphate = a purine nucleobase + 2-deoxy-alpha-D-ribose 1-phosphate</text>
        <dbReference type="Rhea" id="RHEA:36431"/>
        <dbReference type="ChEBI" id="CHEBI:26386"/>
        <dbReference type="ChEBI" id="CHEBI:43474"/>
        <dbReference type="ChEBI" id="CHEBI:57259"/>
        <dbReference type="ChEBI" id="CHEBI:142361"/>
        <dbReference type="EC" id="2.4.2.1"/>
    </reaction>
</comment>
<proteinExistence type="inferred from homology"/>
<organism evidence="7 8">
    <name type="scientific">Buchnera aphidicola</name>
    <name type="common">Brachycaudus cardui</name>
    <dbReference type="NCBI Taxonomy" id="557993"/>
    <lineage>
        <taxon>Bacteria</taxon>
        <taxon>Pseudomonadati</taxon>
        <taxon>Pseudomonadota</taxon>
        <taxon>Gammaproteobacteria</taxon>
        <taxon>Enterobacterales</taxon>
        <taxon>Erwiniaceae</taxon>
        <taxon>Buchnera</taxon>
    </lineage>
</organism>
<dbReference type="PROSITE" id="PS01232">
    <property type="entry name" value="PNP_UDP_1"/>
    <property type="match status" value="1"/>
</dbReference>
<dbReference type="InterPro" id="IPR004402">
    <property type="entry name" value="DeoD-type"/>
</dbReference>
<protein>
    <recommendedName>
        <fullName evidence="5">Purine nucleoside phosphorylase DeoD-type</fullName>
        <shortName evidence="5">PNP</shortName>
        <ecNumber evidence="5">2.4.2.1</ecNumber>
    </recommendedName>
</protein>
<dbReference type="Pfam" id="PF01048">
    <property type="entry name" value="PNP_UDP_1"/>
    <property type="match status" value="1"/>
</dbReference>
<dbReference type="AlphaFoldDB" id="A0A4D6Y3Z4"/>
<dbReference type="OrthoDB" id="9782889at2"/>
<evidence type="ECO:0000256" key="5">
    <source>
        <dbReference type="HAMAP-Rule" id="MF_01627"/>
    </source>
</evidence>
<gene>
    <name evidence="5 7" type="primary">deoD</name>
    <name evidence="7" type="ORF">D9V67_02780</name>
</gene>
<dbReference type="GO" id="GO:0004850">
    <property type="term" value="F:uridine phosphorylase activity"/>
    <property type="evidence" value="ECO:0007669"/>
    <property type="project" value="UniProtKB-EC"/>
</dbReference>
<dbReference type="Proteomes" id="UP000298594">
    <property type="component" value="Chromosome"/>
</dbReference>
<feature type="domain" description="Nucleoside phosphorylase" evidence="6">
    <location>
        <begin position="16"/>
        <end position="216"/>
    </location>
</feature>
<feature type="active site" description="Proton donor" evidence="5">
    <location>
        <position position="205"/>
    </location>
</feature>
<comment type="similarity">
    <text evidence="1 5">Belongs to the PNP/UDP phosphorylase family.</text>
</comment>
<dbReference type="PANTHER" id="PTHR43691:SF11">
    <property type="entry name" value="FI09636P-RELATED"/>
    <property type="match status" value="1"/>
</dbReference>
<name>A0A4D6Y3Z4_9GAMM</name>
<dbReference type="GO" id="GO:0005829">
    <property type="term" value="C:cytosol"/>
    <property type="evidence" value="ECO:0007669"/>
    <property type="project" value="TreeGrafter"/>
</dbReference>
<evidence type="ECO:0000256" key="3">
    <source>
        <dbReference type="ARBA" id="ARBA00022679"/>
    </source>
</evidence>
<dbReference type="InterPro" id="IPR035994">
    <property type="entry name" value="Nucleoside_phosphorylase_sf"/>
</dbReference>
<feature type="binding site" evidence="5">
    <location>
        <position position="44"/>
    </location>
    <ligand>
        <name>phosphate</name>
        <dbReference type="ChEBI" id="CHEBI:43474"/>
        <note>ligand shared between dimeric partners</note>
    </ligand>
</feature>
<comment type="catalytic activity">
    <reaction evidence="5">
        <text>a purine D-ribonucleoside + phosphate = a purine nucleobase + alpha-D-ribose 1-phosphate</text>
        <dbReference type="Rhea" id="RHEA:19805"/>
        <dbReference type="ChEBI" id="CHEBI:26386"/>
        <dbReference type="ChEBI" id="CHEBI:43474"/>
        <dbReference type="ChEBI" id="CHEBI:57720"/>
        <dbReference type="ChEBI" id="CHEBI:142355"/>
        <dbReference type="EC" id="2.4.2.1"/>
    </reaction>
</comment>
<dbReference type="CDD" id="cd09006">
    <property type="entry name" value="PNP_EcPNPI-like"/>
    <property type="match status" value="1"/>
</dbReference>
<reference evidence="7 8" key="2">
    <citation type="submission" date="2019-05" db="EMBL/GenBank/DDBJ databases">
        <title>Genome evolution of the obligate endosymbiont Buchnera aphidicola.</title>
        <authorList>
            <person name="Moran N.A."/>
        </authorList>
    </citation>
    <scope>NUCLEOTIDE SEQUENCE [LARGE SCALE GENOMIC DNA]</scope>
    <source>
        <strain evidence="7 8">Bca</strain>
    </source>
</reference>
<dbReference type="SUPFAM" id="SSF53167">
    <property type="entry name" value="Purine and uridine phosphorylases"/>
    <property type="match status" value="1"/>
</dbReference>
<dbReference type="EC" id="2.4.2.1" evidence="5"/>
<feature type="site" description="Important for catalytic activity" evidence="5">
    <location>
        <position position="218"/>
    </location>
</feature>
<dbReference type="Gene3D" id="3.40.50.1580">
    <property type="entry name" value="Nucleoside phosphorylase domain"/>
    <property type="match status" value="1"/>
</dbReference>
<dbReference type="NCBIfam" id="NF004489">
    <property type="entry name" value="PRK05819.1"/>
    <property type="match status" value="1"/>
</dbReference>
<evidence type="ECO:0000313" key="8">
    <source>
        <dbReference type="Proteomes" id="UP000298594"/>
    </source>
</evidence>
<reference evidence="7 8" key="1">
    <citation type="submission" date="2018-12" db="EMBL/GenBank/DDBJ databases">
        <authorList>
            <person name="Chong R.A."/>
        </authorList>
    </citation>
    <scope>NUCLEOTIDE SEQUENCE [LARGE SCALE GENOMIC DNA]</scope>
    <source>
        <strain evidence="7 8">Bca</strain>
    </source>
</reference>
<comment type="subunit">
    <text evidence="5">Homohexamer; trimer of homodimers.</text>
</comment>
<dbReference type="GO" id="GO:0004731">
    <property type="term" value="F:purine-nucleoside phosphorylase activity"/>
    <property type="evidence" value="ECO:0007669"/>
    <property type="project" value="UniProtKB-UniRule"/>
</dbReference>
<feature type="binding site" description="in other chain" evidence="5">
    <location>
        <begin position="180"/>
        <end position="182"/>
    </location>
    <ligand>
        <name>a purine D-ribonucleoside</name>
        <dbReference type="ChEBI" id="CHEBI:142355"/>
        <note>ligand shared between dimeric partners</note>
    </ligand>
</feature>
<dbReference type="InterPro" id="IPR018016">
    <property type="entry name" value="Nucleoside_phosphorylase_CS"/>
</dbReference>
<evidence type="ECO:0000256" key="1">
    <source>
        <dbReference type="ARBA" id="ARBA00010456"/>
    </source>
</evidence>
<dbReference type="RefSeq" id="WP_158359920.1">
    <property type="nucleotide sequence ID" value="NZ_CP034879.1"/>
</dbReference>
<feature type="binding site" evidence="5">
    <location>
        <position position="5"/>
    </location>
    <ligand>
        <name>a purine D-ribonucleoside</name>
        <dbReference type="ChEBI" id="CHEBI:142355"/>
        <note>ligand shared between dimeric partners</note>
    </ligand>
</feature>
<keyword evidence="3 5" id="KW-0808">Transferase</keyword>
<feature type="binding site" description="in other chain" evidence="5">
    <location>
        <position position="21"/>
    </location>
    <ligand>
        <name>phosphate</name>
        <dbReference type="ChEBI" id="CHEBI:43474"/>
        <note>ligand shared between dimeric partners</note>
    </ligand>
</feature>
<evidence type="ECO:0000256" key="2">
    <source>
        <dbReference type="ARBA" id="ARBA00022676"/>
    </source>
</evidence>
<feature type="binding site" description="in other chain" evidence="5">
    <location>
        <position position="25"/>
    </location>
    <ligand>
        <name>phosphate</name>
        <dbReference type="ChEBI" id="CHEBI:43474"/>
        <note>ligand shared between dimeric partners</note>
    </ligand>
</feature>
<comment type="function">
    <text evidence="5">Catalyzes the reversible phosphorolytic breakdown of the N-glycosidic bond in the beta-(deoxy)ribonucleoside molecules, with the formation of the corresponding free purine bases and pentose-1-phosphate.</text>
</comment>